<sequence length="120" mass="13200">MQTRSLLRNRLVLEENCLAAYAAVAIAVAVAAAVAAAAAAAAAGGTYPPFKMMGIILNGSVLVSCCHRLLLHARHAVINCASSPLLNIHQHYQHHHQHQHHHHHRPRKQEYMLNTNNQND</sequence>
<reference evidence="3" key="2">
    <citation type="submission" date="2020-05" db="UniProtKB">
        <authorList>
            <consortium name="EnsemblMetazoa"/>
        </authorList>
    </citation>
    <scope>IDENTIFICATION</scope>
    <source>
        <strain evidence="3">IAEA</strain>
    </source>
</reference>
<feature type="region of interest" description="Disordered" evidence="1">
    <location>
        <begin position="92"/>
        <end position="120"/>
    </location>
</feature>
<protein>
    <submittedName>
        <fullName evidence="3">Uncharacterized protein</fullName>
    </submittedName>
</protein>
<reference evidence="4" key="1">
    <citation type="submission" date="2015-01" db="EMBL/GenBank/DDBJ databases">
        <authorList>
            <person name="Aksoy S."/>
            <person name="Warren W."/>
            <person name="Wilson R.K."/>
        </authorList>
    </citation>
    <scope>NUCLEOTIDE SEQUENCE [LARGE SCALE GENOMIC DNA]</scope>
    <source>
        <strain evidence="4">IAEA</strain>
    </source>
</reference>
<name>A0A1B0BQR0_9MUSC</name>
<feature type="transmembrane region" description="Helical" evidence="2">
    <location>
        <begin position="20"/>
        <end position="43"/>
    </location>
</feature>
<organism evidence="3 4">
    <name type="scientific">Glossina palpalis gambiensis</name>
    <dbReference type="NCBI Taxonomy" id="67801"/>
    <lineage>
        <taxon>Eukaryota</taxon>
        <taxon>Metazoa</taxon>
        <taxon>Ecdysozoa</taxon>
        <taxon>Arthropoda</taxon>
        <taxon>Hexapoda</taxon>
        <taxon>Insecta</taxon>
        <taxon>Pterygota</taxon>
        <taxon>Neoptera</taxon>
        <taxon>Endopterygota</taxon>
        <taxon>Diptera</taxon>
        <taxon>Brachycera</taxon>
        <taxon>Muscomorpha</taxon>
        <taxon>Hippoboscoidea</taxon>
        <taxon>Glossinidae</taxon>
        <taxon>Glossina</taxon>
    </lineage>
</organism>
<dbReference type="EMBL" id="JXJN01018744">
    <property type="status" value="NOT_ANNOTATED_CDS"/>
    <property type="molecule type" value="Genomic_DNA"/>
</dbReference>
<dbReference type="AlphaFoldDB" id="A0A1B0BQR0"/>
<proteinExistence type="predicted"/>
<keyword evidence="2" id="KW-1133">Transmembrane helix</keyword>
<keyword evidence="2" id="KW-0472">Membrane</keyword>
<evidence type="ECO:0000313" key="4">
    <source>
        <dbReference type="Proteomes" id="UP000092460"/>
    </source>
</evidence>
<feature type="compositionally biased region" description="Basic residues" evidence="1">
    <location>
        <begin position="92"/>
        <end position="107"/>
    </location>
</feature>
<dbReference type="VEuPathDB" id="VectorBase:GPPI037623"/>
<accession>A0A1B0BQR0</accession>
<dbReference type="Proteomes" id="UP000092460">
    <property type="component" value="Unassembled WGS sequence"/>
</dbReference>
<evidence type="ECO:0000313" key="3">
    <source>
        <dbReference type="EnsemblMetazoa" id="GPPI037623-PA"/>
    </source>
</evidence>
<evidence type="ECO:0000256" key="1">
    <source>
        <dbReference type="SAM" id="MobiDB-lite"/>
    </source>
</evidence>
<keyword evidence="4" id="KW-1185">Reference proteome</keyword>
<evidence type="ECO:0000256" key="2">
    <source>
        <dbReference type="SAM" id="Phobius"/>
    </source>
</evidence>
<keyword evidence="2" id="KW-0812">Transmembrane</keyword>
<dbReference type="EnsemblMetazoa" id="GPPI037623-RA">
    <property type="protein sequence ID" value="GPPI037623-PA"/>
    <property type="gene ID" value="GPPI037623"/>
</dbReference>